<dbReference type="InterPro" id="IPR008173">
    <property type="entry name" value="Adenylyl_cyclase_CyaB"/>
</dbReference>
<dbReference type="RefSeq" id="WP_136536983.1">
    <property type="nucleotide sequence ID" value="NZ_STGY01000076.1"/>
</dbReference>
<dbReference type="Pfam" id="PF01928">
    <property type="entry name" value="CYTH"/>
    <property type="match status" value="1"/>
</dbReference>
<dbReference type="InterPro" id="IPR033469">
    <property type="entry name" value="CYTH-like_dom_sf"/>
</dbReference>
<evidence type="ECO:0000259" key="1">
    <source>
        <dbReference type="PROSITE" id="PS51707"/>
    </source>
</evidence>
<dbReference type="PANTHER" id="PTHR21028:SF2">
    <property type="entry name" value="CYTH DOMAIN-CONTAINING PROTEIN"/>
    <property type="match status" value="1"/>
</dbReference>
<sequence length="194" mass="21894">MIEAELKARVKDVEAVRTWLQARAEEEEATYHDTYYDWPDRRLETKGQEIRLRTITAPAGTSHVLTYKQPPADRESGSKPEYETIIADRAPVSAMLCDLGLVELVSLTKHCLNFRFDYRNRQILATLVTVPELSGAFLEVETLTESAEINAALKTVKAVMADIEVIRDLSSDSYTKSVMAAREARNLMLARDLC</sequence>
<dbReference type="PANTHER" id="PTHR21028">
    <property type="entry name" value="SI:CH211-156B7.4"/>
    <property type="match status" value="1"/>
</dbReference>
<feature type="domain" description="CYTH" evidence="1">
    <location>
        <begin position="1"/>
        <end position="184"/>
    </location>
</feature>
<evidence type="ECO:0000313" key="2">
    <source>
        <dbReference type="EMBL" id="THV35212.1"/>
    </source>
</evidence>
<organism evidence="2 3">
    <name type="scientific">Glycomyces buryatensis</name>
    <dbReference type="NCBI Taxonomy" id="2570927"/>
    <lineage>
        <taxon>Bacteria</taxon>
        <taxon>Bacillati</taxon>
        <taxon>Actinomycetota</taxon>
        <taxon>Actinomycetes</taxon>
        <taxon>Glycomycetales</taxon>
        <taxon>Glycomycetaceae</taxon>
        <taxon>Glycomyces</taxon>
    </lineage>
</organism>
<reference evidence="2 3" key="2">
    <citation type="submission" date="2019-05" db="EMBL/GenBank/DDBJ databases">
        <title>Glycomyces buryatensis sp. nov.</title>
        <authorList>
            <person name="Nikitina E."/>
        </authorList>
    </citation>
    <scope>NUCLEOTIDE SEQUENCE [LARGE SCALE GENOMIC DNA]</scope>
    <source>
        <strain evidence="2 3">18</strain>
    </source>
</reference>
<dbReference type="Proteomes" id="UP000308760">
    <property type="component" value="Unassembled WGS sequence"/>
</dbReference>
<evidence type="ECO:0000313" key="3">
    <source>
        <dbReference type="Proteomes" id="UP000308760"/>
    </source>
</evidence>
<dbReference type="Gene3D" id="2.40.320.10">
    <property type="entry name" value="Hypothetical Protein Pfu-838710-001"/>
    <property type="match status" value="1"/>
</dbReference>
<protein>
    <submittedName>
        <fullName evidence="2">CYTH domain-containing protein</fullName>
    </submittedName>
</protein>
<dbReference type="EMBL" id="STGY01000076">
    <property type="protein sequence ID" value="THV35212.1"/>
    <property type="molecule type" value="Genomic_DNA"/>
</dbReference>
<dbReference type="CDD" id="cd07890">
    <property type="entry name" value="CYTH-like_AC_IV-like"/>
    <property type="match status" value="1"/>
</dbReference>
<gene>
    <name evidence="2" type="ORF">FAB82_23395</name>
</gene>
<dbReference type="PROSITE" id="PS51707">
    <property type="entry name" value="CYTH"/>
    <property type="match status" value="1"/>
</dbReference>
<dbReference type="OrthoDB" id="3474751at2"/>
<accession>A0A4S8PYX2</accession>
<dbReference type="SUPFAM" id="SSF55154">
    <property type="entry name" value="CYTH-like phosphatases"/>
    <property type="match status" value="1"/>
</dbReference>
<dbReference type="InterPro" id="IPR023577">
    <property type="entry name" value="CYTH_domain"/>
</dbReference>
<dbReference type="AlphaFoldDB" id="A0A4S8PYX2"/>
<comment type="caution">
    <text evidence="2">The sequence shown here is derived from an EMBL/GenBank/DDBJ whole genome shotgun (WGS) entry which is preliminary data.</text>
</comment>
<reference evidence="3" key="1">
    <citation type="submission" date="2019-04" db="EMBL/GenBank/DDBJ databases">
        <title>Nocardioides xinjiangensis sp. nov.</title>
        <authorList>
            <person name="Liu S."/>
        </authorList>
    </citation>
    <scope>NUCLEOTIDE SEQUENCE [LARGE SCALE GENOMIC DNA]</scope>
    <source>
        <strain evidence="3">18</strain>
    </source>
</reference>
<keyword evidence="3" id="KW-1185">Reference proteome</keyword>
<dbReference type="SMART" id="SM01118">
    <property type="entry name" value="CYTH"/>
    <property type="match status" value="1"/>
</dbReference>
<name>A0A4S8PYX2_9ACTN</name>
<proteinExistence type="predicted"/>